<reference evidence="2" key="1">
    <citation type="journal article" date="2014" name="Front. Microbiol.">
        <title>High frequency of phylogenetically diverse reductive dehalogenase-homologous genes in deep subseafloor sedimentary metagenomes.</title>
        <authorList>
            <person name="Kawai M."/>
            <person name="Futagami T."/>
            <person name="Toyoda A."/>
            <person name="Takaki Y."/>
            <person name="Nishi S."/>
            <person name="Hori S."/>
            <person name="Arai W."/>
            <person name="Tsubouchi T."/>
            <person name="Morono Y."/>
            <person name="Uchiyama I."/>
            <person name="Ito T."/>
            <person name="Fujiyama A."/>
            <person name="Inagaki F."/>
            <person name="Takami H."/>
        </authorList>
    </citation>
    <scope>NUCLEOTIDE SEQUENCE</scope>
    <source>
        <strain evidence="2">Expedition CK06-06</strain>
    </source>
</reference>
<dbReference type="EMBL" id="BARV01010986">
    <property type="protein sequence ID" value="GAI03104.1"/>
    <property type="molecule type" value="Genomic_DNA"/>
</dbReference>
<dbReference type="AlphaFoldDB" id="X1M9S7"/>
<gene>
    <name evidence="2" type="ORF">S06H3_21043</name>
</gene>
<comment type="caution">
    <text evidence="2">The sequence shown here is derived from an EMBL/GenBank/DDBJ whole genome shotgun (WGS) entry which is preliminary data.</text>
</comment>
<keyword evidence="1" id="KW-0472">Membrane</keyword>
<accession>X1M9S7</accession>
<name>X1M9S7_9ZZZZ</name>
<sequence>MKKKIILIVIAIVIAIFILKTLIPNEKDCVKKSIESFKKAVEKEDKIETLKYIDETYKDRNNMTYEQLIMIIDNLSAQVDSIKISISSLKINIDSTDAQNTIFASCSLGLKIFARQAGDKVLVFGGIIKPAPVRAYFKKYEDHYKVYSAEY</sequence>
<organism evidence="2">
    <name type="scientific">marine sediment metagenome</name>
    <dbReference type="NCBI Taxonomy" id="412755"/>
    <lineage>
        <taxon>unclassified sequences</taxon>
        <taxon>metagenomes</taxon>
        <taxon>ecological metagenomes</taxon>
    </lineage>
</organism>
<proteinExistence type="predicted"/>
<evidence type="ECO:0000313" key="2">
    <source>
        <dbReference type="EMBL" id="GAI03104.1"/>
    </source>
</evidence>
<protein>
    <submittedName>
        <fullName evidence="2">Uncharacterized protein</fullName>
    </submittedName>
</protein>
<evidence type="ECO:0000256" key="1">
    <source>
        <dbReference type="SAM" id="Phobius"/>
    </source>
</evidence>
<keyword evidence="1" id="KW-1133">Transmembrane helix</keyword>
<keyword evidence="1" id="KW-0812">Transmembrane</keyword>
<feature type="transmembrane region" description="Helical" evidence="1">
    <location>
        <begin position="5"/>
        <end position="23"/>
    </location>
</feature>